<accession>X1FNK7</accession>
<dbReference type="AlphaFoldDB" id="X1FNK7"/>
<sequence length="66" mass="7647">EFVRAGFKEDDLSAKFFYTLGCLKGLITYNRSNLPEQISMMLKGREVFNIYTIMNGEFVKLTEISK</sequence>
<dbReference type="EMBL" id="BARU01006446">
    <property type="protein sequence ID" value="GAH47281.1"/>
    <property type="molecule type" value="Genomic_DNA"/>
</dbReference>
<feature type="non-terminal residue" evidence="1">
    <location>
        <position position="1"/>
    </location>
</feature>
<organism evidence="1">
    <name type="scientific">marine sediment metagenome</name>
    <dbReference type="NCBI Taxonomy" id="412755"/>
    <lineage>
        <taxon>unclassified sequences</taxon>
        <taxon>metagenomes</taxon>
        <taxon>ecological metagenomes</taxon>
    </lineage>
</organism>
<protein>
    <submittedName>
        <fullName evidence="1">Uncharacterized protein</fullName>
    </submittedName>
</protein>
<name>X1FNK7_9ZZZZ</name>
<proteinExistence type="predicted"/>
<gene>
    <name evidence="1" type="ORF">S03H2_12687</name>
</gene>
<reference evidence="1" key="1">
    <citation type="journal article" date="2014" name="Front. Microbiol.">
        <title>High frequency of phylogenetically diverse reductive dehalogenase-homologous genes in deep subseafloor sedimentary metagenomes.</title>
        <authorList>
            <person name="Kawai M."/>
            <person name="Futagami T."/>
            <person name="Toyoda A."/>
            <person name="Takaki Y."/>
            <person name="Nishi S."/>
            <person name="Hori S."/>
            <person name="Arai W."/>
            <person name="Tsubouchi T."/>
            <person name="Morono Y."/>
            <person name="Uchiyama I."/>
            <person name="Ito T."/>
            <person name="Fujiyama A."/>
            <person name="Inagaki F."/>
            <person name="Takami H."/>
        </authorList>
    </citation>
    <scope>NUCLEOTIDE SEQUENCE</scope>
    <source>
        <strain evidence="1">Expedition CK06-06</strain>
    </source>
</reference>
<comment type="caution">
    <text evidence="1">The sequence shown here is derived from an EMBL/GenBank/DDBJ whole genome shotgun (WGS) entry which is preliminary data.</text>
</comment>
<evidence type="ECO:0000313" key="1">
    <source>
        <dbReference type="EMBL" id="GAH47281.1"/>
    </source>
</evidence>